<keyword evidence="2" id="KW-0472">Membrane</keyword>
<dbReference type="EMBL" id="MEVA01000006">
    <property type="protein sequence ID" value="OGC47605.1"/>
    <property type="molecule type" value="Genomic_DNA"/>
</dbReference>
<evidence type="ECO:0000256" key="2">
    <source>
        <dbReference type="SAM" id="Phobius"/>
    </source>
</evidence>
<dbReference type="STRING" id="1802617.A2886_02350"/>
<comment type="caution">
    <text evidence="3">The sequence shown here is derived from an EMBL/GenBank/DDBJ whole genome shotgun (WGS) entry which is preliminary data.</text>
</comment>
<keyword evidence="2" id="KW-1133">Transmembrane helix</keyword>
<dbReference type="AlphaFoldDB" id="A0A1F4URL4"/>
<feature type="region of interest" description="Disordered" evidence="1">
    <location>
        <begin position="48"/>
        <end position="83"/>
    </location>
</feature>
<evidence type="ECO:0000256" key="1">
    <source>
        <dbReference type="SAM" id="MobiDB-lite"/>
    </source>
</evidence>
<dbReference type="Proteomes" id="UP000176608">
    <property type="component" value="Unassembled WGS sequence"/>
</dbReference>
<feature type="transmembrane region" description="Helical" evidence="2">
    <location>
        <begin position="20"/>
        <end position="41"/>
    </location>
</feature>
<proteinExistence type="predicted"/>
<feature type="compositionally biased region" description="Low complexity" evidence="1">
    <location>
        <begin position="64"/>
        <end position="83"/>
    </location>
</feature>
<organism evidence="3 4">
    <name type="scientific">candidate division WWE3 bacterium RIFCSPHIGHO2_01_FULL_42_13</name>
    <dbReference type="NCBI Taxonomy" id="1802617"/>
    <lineage>
        <taxon>Bacteria</taxon>
        <taxon>Katanobacteria</taxon>
    </lineage>
</organism>
<sequence>MATNRVERAGTVAQPRAAQWLQLLLAVAFLVGVVFLAYEFVFRTTGAGTSSNRKEQNPVVVVDEPTSTEVAPSPTPASTSTPEATATVTVTAVPEGVYEFPEVWAKENGFLELAKEVEPGVSWTTAACQFYEEEVCITDIDLCPEGNVCPPVYLMIWPLSELQDRVSQDEIDEFLATYPHVLLGESYLLRVVELDGTERPGDGNSIFLSPTQWHTYTCAYSNKLGDLRNGEFAAFIPITGRIDDRYLVDGWLNGLLLHQTGTKAECGGF</sequence>
<reference evidence="3 4" key="1">
    <citation type="journal article" date="2016" name="Nat. Commun.">
        <title>Thousands of microbial genomes shed light on interconnected biogeochemical processes in an aquifer system.</title>
        <authorList>
            <person name="Anantharaman K."/>
            <person name="Brown C.T."/>
            <person name="Hug L.A."/>
            <person name="Sharon I."/>
            <person name="Castelle C.J."/>
            <person name="Probst A.J."/>
            <person name="Thomas B.C."/>
            <person name="Singh A."/>
            <person name="Wilkins M.J."/>
            <person name="Karaoz U."/>
            <person name="Brodie E.L."/>
            <person name="Williams K.H."/>
            <person name="Hubbard S.S."/>
            <person name="Banfield J.F."/>
        </authorList>
    </citation>
    <scope>NUCLEOTIDE SEQUENCE [LARGE SCALE GENOMIC DNA]</scope>
</reference>
<name>A0A1F4URL4_UNCKA</name>
<accession>A0A1F4URL4</accession>
<gene>
    <name evidence="3" type="ORF">A2886_02350</name>
</gene>
<evidence type="ECO:0000313" key="3">
    <source>
        <dbReference type="EMBL" id="OGC47605.1"/>
    </source>
</evidence>
<evidence type="ECO:0000313" key="4">
    <source>
        <dbReference type="Proteomes" id="UP000176608"/>
    </source>
</evidence>
<keyword evidence="2" id="KW-0812">Transmembrane</keyword>
<protein>
    <submittedName>
        <fullName evidence="3">Uncharacterized protein</fullName>
    </submittedName>
</protein>